<dbReference type="Proteomes" id="UP000824116">
    <property type="component" value="Unassembled WGS sequence"/>
</dbReference>
<dbReference type="EMBL" id="DXAY01000215">
    <property type="protein sequence ID" value="HIZ75385.1"/>
    <property type="molecule type" value="Genomic_DNA"/>
</dbReference>
<reference evidence="1" key="2">
    <citation type="submission" date="2021-04" db="EMBL/GenBank/DDBJ databases">
        <authorList>
            <person name="Gilroy R."/>
        </authorList>
    </citation>
    <scope>NUCLEOTIDE SEQUENCE</scope>
    <source>
        <strain evidence="1">CHK196-3914</strain>
    </source>
</reference>
<comment type="caution">
    <text evidence="1">The sequence shown here is derived from an EMBL/GenBank/DDBJ whole genome shotgun (WGS) entry which is preliminary data.</text>
</comment>
<dbReference type="AlphaFoldDB" id="A0A9D2GAS9"/>
<evidence type="ECO:0000313" key="1">
    <source>
        <dbReference type="EMBL" id="HIZ75385.1"/>
    </source>
</evidence>
<gene>
    <name evidence="1" type="ORF">H9723_09140</name>
</gene>
<reference evidence="1" key="1">
    <citation type="journal article" date="2021" name="PeerJ">
        <title>Extensive microbial diversity within the chicken gut microbiome revealed by metagenomics and culture.</title>
        <authorList>
            <person name="Gilroy R."/>
            <person name="Ravi A."/>
            <person name="Getino M."/>
            <person name="Pursley I."/>
            <person name="Horton D.L."/>
            <person name="Alikhan N.F."/>
            <person name="Baker D."/>
            <person name="Gharbi K."/>
            <person name="Hall N."/>
            <person name="Watson M."/>
            <person name="Adriaenssens E.M."/>
            <person name="Foster-Nyarko E."/>
            <person name="Jarju S."/>
            <person name="Secka A."/>
            <person name="Antonio M."/>
            <person name="Oren A."/>
            <person name="Chaudhuri R.R."/>
            <person name="La Ragione R."/>
            <person name="Hildebrand F."/>
            <person name="Pallen M.J."/>
        </authorList>
    </citation>
    <scope>NUCLEOTIDE SEQUENCE</scope>
    <source>
        <strain evidence="1">CHK196-3914</strain>
    </source>
</reference>
<sequence length="73" mass="8442">MYSTERKEGISLKYLVIKACEGDAGAFIELIEQKFPIKQNISDGDDPHLIYILQNRRFPNQFIVLFTYVVCSI</sequence>
<evidence type="ECO:0000313" key="2">
    <source>
        <dbReference type="Proteomes" id="UP000824116"/>
    </source>
</evidence>
<name>A0A9D2GAS9_9FIRM</name>
<accession>A0A9D2GAS9</accession>
<proteinExistence type="predicted"/>
<protein>
    <submittedName>
        <fullName evidence="1">Uncharacterized protein</fullName>
    </submittedName>
</protein>
<organism evidence="1 2">
    <name type="scientific">Candidatus Mediterraneibacter stercoravium</name>
    <dbReference type="NCBI Taxonomy" id="2838685"/>
    <lineage>
        <taxon>Bacteria</taxon>
        <taxon>Bacillati</taxon>
        <taxon>Bacillota</taxon>
        <taxon>Clostridia</taxon>
        <taxon>Lachnospirales</taxon>
        <taxon>Lachnospiraceae</taxon>
        <taxon>Mediterraneibacter</taxon>
    </lineage>
</organism>